<feature type="region of interest" description="Disordered" evidence="1">
    <location>
        <begin position="1"/>
        <end position="20"/>
    </location>
</feature>
<reference evidence="2" key="1">
    <citation type="journal article" date="2015" name="Nature">
        <title>Complex archaea that bridge the gap between prokaryotes and eukaryotes.</title>
        <authorList>
            <person name="Spang A."/>
            <person name="Saw J.H."/>
            <person name="Jorgensen S.L."/>
            <person name="Zaremba-Niedzwiedzka K."/>
            <person name="Martijn J."/>
            <person name="Lind A.E."/>
            <person name="van Eijk R."/>
            <person name="Schleper C."/>
            <person name="Guy L."/>
            <person name="Ettema T.J."/>
        </authorList>
    </citation>
    <scope>NUCLEOTIDE SEQUENCE</scope>
</reference>
<gene>
    <name evidence="2" type="ORF">LCGC14_2754670</name>
</gene>
<evidence type="ECO:0000313" key="2">
    <source>
        <dbReference type="EMBL" id="KKK87296.1"/>
    </source>
</evidence>
<proteinExistence type="predicted"/>
<name>A0A0F9BSD4_9ZZZZ</name>
<protein>
    <submittedName>
        <fullName evidence="2">Uncharacterized protein</fullName>
    </submittedName>
</protein>
<dbReference type="EMBL" id="LAZR01050465">
    <property type="protein sequence ID" value="KKK87296.1"/>
    <property type="molecule type" value="Genomic_DNA"/>
</dbReference>
<dbReference type="AlphaFoldDB" id="A0A0F9BSD4"/>
<evidence type="ECO:0000256" key="1">
    <source>
        <dbReference type="SAM" id="MobiDB-lite"/>
    </source>
</evidence>
<sequence length="348" mass="37789">HTVIAAKHIHSGPKTDGAGEPEVRYTRTLADKLLKVVREASDNIQSVKAGSASGREDTISEYRRLLANDGHVVMNWEPYPPEHLIGPLGEIDPEVGVLTIVELSGQTLCILFNHAGHPNVLSGDNYLISAEYPGFAEKLLEEEFGGIAMFVNGANGTMDIDGLGPRDWAEMERLGGKLAEVVAQVARGLEPVNGLTVHCAKLQHQLPARKVSDEQLAWAKEILEQTGGEIQPLPDGVGDDFKALLLKELFAVQDQAIPAEHICISLDETAFFSFPGELFTEIGMEIKAKSPFTHTYIIGLANGDVGYVPTRKAISEGGYAVEVRRVDADAEQVILSRSLGLLKQMYQS</sequence>
<comment type="caution">
    <text evidence="2">The sequence shown here is derived from an EMBL/GenBank/DDBJ whole genome shotgun (WGS) entry which is preliminary data.</text>
</comment>
<accession>A0A0F9BSD4</accession>
<organism evidence="2">
    <name type="scientific">marine sediment metagenome</name>
    <dbReference type="NCBI Taxonomy" id="412755"/>
    <lineage>
        <taxon>unclassified sequences</taxon>
        <taxon>metagenomes</taxon>
        <taxon>ecological metagenomes</taxon>
    </lineage>
</organism>
<feature type="non-terminal residue" evidence="2">
    <location>
        <position position="1"/>
    </location>
</feature>